<keyword evidence="1" id="KW-0472">Membrane</keyword>
<keyword evidence="3" id="KW-1185">Reference proteome</keyword>
<organism evidence="2 3">
    <name type="scientific">Paramecium tetraurelia</name>
    <dbReference type="NCBI Taxonomy" id="5888"/>
    <lineage>
        <taxon>Eukaryota</taxon>
        <taxon>Sar</taxon>
        <taxon>Alveolata</taxon>
        <taxon>Ciliophora</taxon>
        <taxon>Intramacronucleata</taxon>
        <taxon>Oligohymenophorea</taxon>
        <taxon>Peniculida</taxon>
        <taxon>Parameciidae</taxon>
        <taxon>Paramecium</taxon>
    </lineage>
</organism>
<name>A0D3G6_PARTE</name>
<dbReference type="Proteomes" id="UP000000600">
    <property type="component" value="Unassembled WGS sequence"/>
</dbReference>
<dbReference type="EMBL" id="CT868274">
    <property type="protein sequence ID" value="CAK77583.1"/>
    <property type="molecule type" value="Genomic_DNA"/>
</dbReference>
<evidence type="ECO:0000313" key="2">
    <source>
        <dbReference type="EMBL" id="CAK77583.1"/>
    </source>
</evidence>
<dbReference type="RefSeq" id="XP_001444980.1">
    <property type="nucleotide sequence ID" value="XM_001444943.1"/>
</dbReference>
<dbReference type="InParanoid" id="A0D3G6"/>
<keyword evidence="1" id="KW-0812">Transmembrane</keyword>
<evidence type="ECO:0008006" key="4">
    <source>
        <dbReference type="Google" id="ProtNLM"/>
    </source>
</evidence>
<proteinExistence type="predicted"/>
<evidence type="ECO:0000313" key="3">
    <source>
        <dbReference type="Proteomes" id="UP000000600"/>
    </source>
</evidence>
<feature type="transmembrane region" description="Helical" evidence="1">
    <location>
        <begin position="48"/>
        <end position="67"/>
    </location>
</feature>
<reference evidence="2 3" key="1">
    <citation type="journal article" date="2006" name="Nature">
        <title>Global trends of whole-genome duplications revealed by the ciliate Paramecium tetraurelia.</title>
        <authorList>
            <consortium name="Genoscope"/>
            <person name="Aury J.-M."/>
            <person name="Jaillon O."/>
            <person name="Duret L."/>
            <person name="Noel B."/>
            <person name="Jubin C."/>
            <person name="Porcel B.M."/>
            <person name="Segurens B."/>
            <person name="Daubin V."/>
            <person name="Anthouard V."/>
            <person name="Aiach N."/>
            <person name="Arnaiz O."/>
            <person name="Billaut A."/>
            <person name="Beisson J."/>
            <person name="Blanc I."/>
            <person name="Bouhouche K."/>
            <person name="Camara F."/>
            <person name="Duharcourt S."/>
            <person name="Guigo R."/>
            <person name="Gogendeau D."/>
            <person name="Katinka M."/>
            <person name="Keller A.-M."/>
            <person name="Kissmehl R."/>
            <person name="Klotz C."/>
            <person name="Koll F."/>
            <person name="Le Moue A."/>
            <person name="Lepere C."/>
            <person name="Malinsky S."/>
            <person name="Nowacki M."/>
            <person name="Nowak J.K."/>
            <person name="Plattner H."/>
            <person name="Poulain J."/>
            <person name="Ruiz F."/>
            <person name="Serrano V."/>
            <person name="Zagulski M."/>
            <person name="Dessen P."/>
            <person name="Betermier M."/>
            <person name="Weissenbach J."/>
            <person name="Scarpelli C."/>
            <person name="Schachter V."/>
            <person name="Sperling L."/>
            <person name="Meyer E."/>
            <person name="Cohen J."/>
            <person name="Wincker P."/>
        </authorList>
    </citation>
    <scope>NUCLEOTIDE SEQUENCE [LARGE SCALE GENOMIC DNA]</scope>
    <source>
        <strain evidence="2 3">Stock d4-2</strain>
    </source>
</reference>
<dbReference type="AlphaFoldDB" id="A0D3G6"/>
<protein>
    <recommendedName>
        <fullName evidence="4">Transmembrane protein</fullName>
    </recommendedName>
</protein>
<dbReference type="GeneID" id="5030765"/>
<dbReference type="HOGENOM" id="CLU_1910715_0_0_1"/>
<sequence>MFQKRIDQMLIMYILIIINYDLNIQISITHHSSFTQYLLNNHISFQSNFTSFLSYLTIIYSLFYLPYSTSSKLQFSHSILHTLSHQPFNLTFSNSIIIFINFNPFLSIAIHQLIKSKLNQIVRHFNFYYIQFN</sequence>
<evidence type="ECO:0000256" key="1">
    <source>
        <dbReference type="SAM" id="Phobius"/>
    </source>
</evidence>
<feature type="transmembrane region" description="Helical" evidence="1">
    <location>
        <begin position="88"/>
        <end position="110"/>
    </location>
</feature>
<accession>A0D3G6</accession>
<keyword evidence="1" id="KW-1133">Transmembrane helix</keyword>
<gene>
    <name evidence="2" type="ORF">GSPATT00013069001</name>
</gene>
<dbReference type="KEGG" id="ptm:GSPATT00013069001"/>
<feature type="transmembrane region" description="Helical" evidence="1">
    <location>
        <begin position="9"/>
        <end position="28"/>
    </location>
</feature>